<organism evidence="2 3">
    <name type="scientific">Aspergillus chevalieri</name>
    <name type="common">Eurotium chevalieri</name>
    <dbReference type="NCBI Taxonomy" id="182096"/>
    <lineage>
        <taxon>Eukaryota</taxon>
        <taxon>Fungi</taxon>
        <taxon>Dikarya</taxon>
        <taxon>Ascomycota</taxon>
        <taxon>Pezizomycotina</taxon>
        <taxon>Eurotiomycetes</taxon>
        <taxon>Eurotiomycetidae</taxon>
        <taxon>Eurotiales</taxon>
        <taxon>Aspergillaceae</taxon>
        <taxon>Aspergillus</taxon>
        <taxon>Aspergillus subgen. Aspergillus</taxon>
    </lineage>
</organism>
<dbReference type="EMBL" id="AP024423">
    <property type="protein sequence ID" value="BCR92346.1"/>
    <property type="molecule type" value="Genomic_DNA"/>
</dbReference>
<sequence>MAYGPAAEPPTRNTNEAHLVLFSPFTIFFRVLSPEWVTVLVDSSSLLVLKLNGQRNWLLNSRSVWSCPPNSGESDEGSPRNPGSLHFPHQRRRGIMDDREEGRKKYVSSTTAPIIIDLPG</sequence>
<accession>A0A7R7ZSZ7</accession>
<feature type="region of interest" description="Disordered" evidence="1">
    <location>
        <begin position="67"/>
        <end position="108"/>
    </location>
</feature>
<dbReference type="Proteomes" id="UP000637239">
    <property type="component" value="Chromosome 8"/>
</dbReference>
<evidence type="ECO:0000313" key="3">
    <source>
        <dbReference type="Proteomes" id="UP000637239"/>
    </source>
</evidence>
<evidence type="ECO:0000313" key="2">
    <source>
        <dbReference type="EMBL" id="BCR92346.1"/>
    </source>
</evidence>
<dbReference type="RefSeq" id="XP_043140859.1">
    <property type="nucleotide sequence ID" value="XM_043283595.1"/>
</dbReference>
<protein>
    <submittedName>
        <fullName evidence="2">Uncharacterized protein</fullName>
    </submittedName>
</protein>
<name>A0A7R7ZSZ7_ASPCH</name>
<gene>
    <name evidence="2" type="ORF">ACHE_80246S</name>
</gene>
<reference evidence="2" key="2">
    <citation type="submission" date="2021-02" db="EMBL/GenBank/DDBJ databases">
        <title>Aspergillus chevalieri M1 genome sequence.</title>
        <authorList>
            <person name="Kadooka C."/>
            <person name="Mori K."/>
            <person name="Futagami T."/>
        </authorList>
    </citation>
    <scope>NUCLEOTIDE SEQUENCE</scope>
    <source>
        <strain evidence="2">M1</strain>
    </source>
</reference>
<keyword evidence="3" id="KW-1185">Reference proteome</keyword>
<dbReference type="GeneID" id="66986695"/>
<dbReference type="KEGG" id="ache:ACHE_80246S"/>
<dbReference type="AlphaFoldDB" id="A0A7R7ZSZ7"/>
<evidence type="ECO:0000256" key="1">
    <source>
        <dbReference type="SAM" id="MobiDB-lite"/>
    </source>
</evidence>
<proteinExistence type="predicted"/>
<feature type="compositionally biased region" description="Basic and acidic residues" evidence="1">
    <location>
        <begin position="94"/>
        <end position="104"/>
    </location>
</feature>
<reference evidence="2" key="1">
    <citation type="submission" date="2021-01" db="EMBL/GenBank/DDBJ databases">
        <authorList>
            <consortium name="Aspergillus chevalieri M1 genome sequencing consortium"/>
            <person name="Kazuki M."/>
            <person name="Futagami T."/>
        </authorList>
    </citation>
    <scope>NUCLEOTIDE SEQUENCE</scope>
    <source>
        <strain evidence="2">M1</strain>
    </source>
</reference>